<dbReference type="PIRSF" id="PIRSF000915">
    <property type="entry name" value="PGP-type_phosphatase"/>
    <property type="match status" value="1"/>
</dbReference>
<dbReference type="InterPro" id="IPR006357">
    <property type="entry name" value="HAD-SF_hydro_IIA"/>
</dbReference>
<evidence type="ECO:0000313" key="6">
    <source>
        <dbReference type="Proteomes" id="UP000008922"/>
    </source>
</evidence>
<dbReference type="Pfam" id="PF13242">
    <property type="entry name" value="Hydrolase_like"/>
    <property type="match status" value="1"/>
</dbReference>
<name>E8N5H4_ANATU</name>
<dbReference type="Pfam" id="PF13344">
    <property type="entry name" value="Hydrolase_6"/>
    <property type="match status" value="1"/>
</dbReference>
<evidence type="ECO:0000256" key="2">
    <source>
        <dbReference type="PIRSR" id="PIRSR000915-1"/>
    </source>
</evidence>
<accession>E8N5H4</accession>
<dbReference type="FunCoup" id="E8N5H4">
    <property type="interactions" value="230"/>
</dbReference>
<comment type="similarity">
    <text evidence="1">Belongs to the HAD-like hydrolase superfamily.</text>
</comment>
<dbReference type="GO" id="GO:0005737">
    <property type="term" value="C:cytoplasm"/>
    <property type="evidence" value="ECO:0007669"/>
    <property type="project" value="TreeGrafter"/>
</dbReference>
<proteinExistence type="inferred from homology"/>
<feature type="active site" description="Proton donor" evidence="2">
    <location>
        <position position="12"/>
    </location>
</feature>
<feature type="binding site" evidence="4">
    <location>
        <position position="207"/>
    </location>
    <ligand>
        <name>Mg(2+)</name>
        <dbReference type="ChEBI" id="CHEBI:18420"/>
    </ligand>
</feature>
<dbReference type="InterPro" id="IPR023214">
    <property type="entry name" value="HAD_sf"/>
</dbReference>
<dbReference type="Proteomes" id="UP000008922">
    <property type="component" value="Chromosome"/>
</dbReference>
<dbReference type="AlphaFoldDB" id="E8N5H4"/>
<dbReference type="GO" id="GO:0046872">
    <property type="term" value="F:metal ion binding"/>
    <property type="evidence" value="ECO:0007669"/>
    <property type="project" value="UniProtKB-KW"/>
</dbReference>
<dbReference type="SUPFAM" id="SSF56784">
    <property type="entry name" value="HAD-like"/>
    <property type="match status" value="1"/>
</dbReference>
<dbReference type="eggNOG" id="COG0647">
    <property type="taxonomic scope" value="Bacteria"/>
</dbReference>
<dbReference type="STRING" id="926569.ANT_16620"/>
<evidence type="ECO:0000256" key="1">
    <source>
        <dbReference type="PIRNR" id="PIRNR000915"/>
    </source>
</evidence>
<reference evidence="5 6" key="1">
    <citation type="submission" date="2010-12" db="EMBL/GenBank/DDBJ databases">
        <title>Whole genome sequence of Anaerolinea thermophila UNI-1.</title>
        <authorList>
            <person name="Narita-Yamada S."/>
            <person name="Kishi E."/>
            <person name="Watanabe Y."/>
            <person name="Takasaki K."/>
            <person name="Ankai A."/>
            <person name="Oguchi A."/>
            <person name="Fukui S."/>
            <person name="Takahashi M."/>
            <person name="Yashiro I."/>
            <person name="Hosoyama A."/>
            <person name="Sekiguchi Y."/>
            <person name="Hanada S."/>
            <person name="Fujita N."/>
        </authorList>
    </citation>
    <scope>NUCLEOTIDE SEQUENCE [LARGE SCALE GENOMIC DNA]</scope>
    <source>
        <strain evidence="6">DSM 14523 / JCM 11388 / NBRC 100420 / UNI-1</strain>
    </source>
</reference>
<dbReference type="GO" id="GO:0016791">
    <property type="term" value="F:phosphatase activity"/>
    <property type="evidence" value="ECO:0007669"/>
    <property type="project" value="TreeGrafter"/>
</dbReference>
<feature type="active site" description="Nucleophile" evidence="2">
    <location>
        <position position="10"/>
    </location>
</feature>
<dbReference type="OrthoDB" id="9810449at2"/>
<feature type="binding site" evidence="4">
    <location>
        <position position="10"/>
    </location>
    <ligand>
        <name>Mg(2+)</name>
        <dbReference type="ChEBI" id="CHEBI:18420"/>
    </ligand>
</feature>
<gene>
    <name evidence="5" type="ordered locus">ANT_16620</name>
</gene>
<dbReference type="InterPro" id="IPR036412">
    <property type="entry name" value="HAD-like_sf"/>
</dbReference>
<dbReference type="HOGENOM" id="CLU_043473_1_2_0"/>
<keyword evidence="4" id="KW-0479">Metal-binding</keyword>
<keyword evidence="4" id="KW-0460">Magnesium</keyword>
<dbReference type="PANTHER" id="PTHR19288">
    <property type="entry name" value="4-NITROPHENYLPHOSPHATASE-RELATED"/>
    <property type="match status" value="1"/>
</dbReference>
<keyword evidence="6" id="KW-1185">Reference proteome</keyword>
<protein>
    <submittedName>
        <fullName evidence="5">Phosphatase</fullName>
    </submittedName>
</protein>
<dbReference type="InParanoid" id="E8N5H4"/>
<dbReference type="RefSeq" id="WP_013560067.1">
    <property type="nucleotide sequence ID" value="NC_014960.1"/>
</dbReference>
<dbReference type="NCBIfam" id="TIGR01460">
    <property type="entry name" value="HAD-SF-IIA"/>
    <property type="match status" value="1"/>
</dbReference>
<evidence type="ECO:0000256" key="4">
    <source>
        <dbReference type="PIRSR" id="PIRSR000915-3"/>
    </source>
</evidence>
<dbReference type="KEGG" id="atm:ANT_16620"/>
<organism evidence="5 6">
    <name type="scientific">Anaerolinea thermophila (strain DSM 14523 / JCM 11388 / NBRC 100420 / UNI-1)</name>
    <dbReference type="NCBI Taxonomy" id="926569"/>
    <lineage>
        <taxon>Bacteria</taxon>
        <taxon>Bacillati</taxon>
        <taxon>Chloroflexota</taxon>
        <taxon>Anaerolineae</taxon>
        <taxon>Anaerolineales</taxon>
        <taxon>Anaerolineaceae</taxon>
        <taxon>Anaerolinea</taxon>
    </lineage>
</organism>
<sequence length="260" mass="28361">MREIRGLILDMDGVLWRGKEPLLDIQKFFDQIQELGLKVVLATNNATKSVDQYLEKLSRYGISLQPQQIVNSAMSAAYYLKRRFPHGGPVFVVGEQGLIDTLQEAGFYPAEENVLAVVAGLDRTLNYPKLSQASLLIRKGALFVGTNPDKTFPSPQGLTPGAGAVLAFLETGSGVKPVITGKPEPYLFELALERMCLEPSHVLTVGDRLDTDILGAQRTGCQTAAVLTGVSSLEEIQAWNPPVDLILENLVDLIPFLRNG</sequence>
<dbReference type="EMBL" id="AP012029">
    <property type="protein sequence ID" value="BAJ63688.1"/>
    <property type="molecule type" value="Genomic_DNA"/>
</dbReference>
<evidence type="ECO:0000256" key="3">
    <source>
        <dbReference type="PIRSR" id="PIRSR000915-2"/>
    </source>
</evidence>
<comment type="cofactor">
    <cofactor evidence="4">
        <name>Mg(2+)</name>
        <dbReference type="ChEBI" id="CHEBI:18420"/>
    </cofactor>
    <text evidence="4">Divalent metal ions. Mg(2+) is the most effective.</text>
</comment>
<dbReference type="Gene3D" id="3.40.50.1000">
    <property type="entry name" value="HAD superfamily/HAD-like"/>
    <property type="match status" value="2"/>
</dbReference>
<evidence type="ECO:0000313" key="5">
    <source>
        <dbReference type="EMBL" id="BAJ63688.1"/>
    </source>
</evidence>
<feature type="binding site" evidence="3">
    <location>
        <position position="182"/>
    </location>
    <ligand>
        <name>substrate</name>
    </ligand>
</feature>
<feature type="binding site" evidence="4">
    <location>
        <position position="12"/>
    </location>
    <ligand>
        <name>Mg(2+)</name>
        <dbReference type="ChEBI" id="CHEBI:18420"/>
    </ligand>
</feature>
<dbReference type="PANTHER" id="PTHR19288:SF46">
    <property type="entry name" value="HALOACID DEHALOGENASE-LIKE HYDROLASE DOMAIN-CONTAINING PROTEIN 2"/>
    <property type="match status" value="1"/>
</dbReference>